<proteinExistence type="inferred from homology"/>
<evidence type="ECO:0000256" key="10">
    <source>
        <dbReference type="ARBA" id="ARBA00023136"/>
    </source>
</evidence>
<evidence type="ECO:0000256" key="12">
    <source>
        <dbReference type="PIRSR" id="PIRSR000178-1"/>
    </source>
</evidence>
<accession>A0A1Z4VSB2</accession>
<dbReference type="InterPro" id="IPR034804">
    <property type="entry name" value="SQR/QFR_C/D"/>
</dbReference>
<feature type="transmembrane region" description="Helical" evidence="13">
    <location>
        <begin position="105"/>
        <end position="124"/>
    </location>
</feature>
<feature type="binding site" description="axial binding residue" evidence="12">
    <location>
        <position position="81"/>
    </location>
    <ligand>
        <name>heme</name>
        <dbReference type="ChEBI" id="CHEBI:30413"/>
        <note>ligand shared with second transmembrane subunit</note>
    </ligand>
    <ligandPart>
        <name>Fe</name>
        <dbReference type="ChEBI" id="CHEBI:18248"/>
    </ligandPart>
</feature>
<evidence type="ECO:0000313" key="14">
    <source>
        <dbReference type="EMBL" id="BAZ94520.1"/>
    </source>
</evidence>
<feature type="transmembrane region" description="Helical" evidence="13">
    <location>
        <begin position="21"/>
        <end position="45"/>
    </location>
</feature>
<comment type="subunit">
    <text evidence="11">Part of an enzyme complex containing four subunits: a flavoprotein, an iron-sulfur protein, plus two membrane-anchoring proteins, SdhC and SdhD. The complex can form homotrimers.</text>
</comment>
<comment type="subcellular location">
    <subcellularLocation>
        <location evidence="2">Membrane</location>
    </subcellularLocation>
</comment>
<evidence type="ECO:0000256" key="4">
    <source>
        <dbReference type="ARBA" id="ARBA00020076"/>
    </source>
</evidence>
<evidence type="ECO:0000256" key="6">
    <source>
        <dbReference type="ARBA" id="ARBA00022692"/>
    </source>
</evidence>
<evidence type="ECO:0000256" key="8">
    <source>
        <dbReference type="ARBA" id="ARBA00022989"/>
    </source>
</evidence>
<evidence type="ECO:0000256" key="3">
    <source>
        <dbReference type="ARBA" id="ARBA00007244"/>
    </source>
</evidence>
<evidence type="ECO:0000256" key="13">
    <source>
        <dbReference type="SAM" id="Phobius"/>
    </source>
</evidence>
<dbReference type="Proteomes" id="UP000218765">
    <property type="component" value="Chromosome"/>
</dbReference>
<keyword evidence="10 13" id="KW-0472">Membrane</keyword>
<evidence type="ECO:0000256" key="9">
    <source>
        <dbReference type="ARBA" id="ARBA00023004"/>
    </source>
</evidence>
<dbReference type="NCBIfam" id="TIGR02970">
    <property type="entry name" value="succ_dehyd_cytB"/>
    <property type="match status" value="1"/>
</dbReference>
<organism evidence="14 15">
    <name type="scientific">Thiohalobacter thiocyanaticus</name>
    <dbReference type="NCBI Taxonomy" id="585455"/>
    <lineage>
        <taxon>Bacteria</taxon>
        <taxon>Pseudomonadati</taxon>
        <taxon>Pseudomonadota</taxon>
        <taxon>Gammaproteobacteria</taxon>
        <taxon>Thiohalobacterales</taxon>
        <taxon>Thiohalobacteraceae</taxon>
        <taxon>Thiohalobacter</taxon>
    </lineage>
</organism>
<dbReference type="RefSeq" id="WP_096366598.1">
    <property type="nucleotide sequence ID" value="NZ_AP018052.1"/>
</dbReference>
<evidence type="ECO:0000256" key="1">
    <source>
        <dbReference type="ARBA" id="ARBA00004050"/>
    </source>
</evidence>
<name>A0A1Z4VSB2_9GAMM</name>
<dbReference type="SUPFAM" id="SSF81343">
    <property type="entry name" value="Fumarate reductase respiratory complex transmembrane subunits"/>
    <property type="match status" value="1"/>
</dbReference>
<dbReference type="KEGG" id="ttc:FOKN1_2140"/>
<keyword evidence="7 12" id="KW-0479">Metal-binding</keyword>
<keyword evidence="8 13" id="KW-1133">Transmembrane helix</keyword>
<comment type="similarity">
    <text evidence="3">Belongs to the cytochrome b560 family.</text>
</comment>
<protein>
    <recommendedName>
        <fullName evidence="4">Succinate dehydrogenase cytochrome b556 subunit</fullName>
    </recommendedName>
</protein>
<dbReference type="AlphaFoldDB" id="A0A1Z4VSB2"/>
<dbReference type="GO" id="GO:0009055">
    <property type="term" value="F:electron transfer activity"/>
    <property type="evidence" value="ECO:0007669"/>
    <property type="project" value="InterPro"/>
</dbReference>
<comment type="cofactor">
    <cofactor evidence="12">
        <name>heme</name>
        <dbReference type="ChEBI" id="CHEBI:30413"/>
    </cofactor>
    <text evidence="12">The heme is bound between the two transmembrane subunits.</text>
</comment>
<dbReference type="CDD" id="cd03499">
    <property type="entry name" value="SQR_TypeC_SdhC"/>
    <property type="match status" value="1"/>
</dbReference>
<reference evidence="14 15" key="1">
    <citation type="submission" date="2017-05" db="EMBL/GenBank/DDBJ databases">
        <title>Thiocyanate degradation by Thiohalobacter thiocyanaticus FOKN1.</title>
        <authorList>
            <person name="Oshiki M."/>
            <person name="Fukushima T."/>
            <person name="Kawano S."/>
            <person name="Nakagawa J."/>
        </authorList>
    </citation>
    <scope>NUCLEOTIDE SEQUENCE [LARGE SCALE GENOMIC DNA]</scope>
    <source>
        <strain evidence="14 15">FOKN1</strain>
    </source>
</reference>
<evidence type="ECO:0000256" key="2">
    <source>
        <dbReference type="ARBA" id="ARBA00004370"/>
    </source>
</evidence>
<evidence type="ECO:0000256" key="11">
    <source>
        <dbReference type="ARBA" id="ARBA00025912"/>
    </source>
</evidence>
<dbReference type="PIRSF" id="PIRSF000178">
    <property type="entry name" value="SDH_cyt_b560"/>
    <property type="match status" value="1"/>
</dbReference>
<dbReference type="EMBL" id="AP018052">
    <property type="protein sequence ID" value="BAZ94520.1"/>
    <property type="molecule type" value="Genomic_DNA"/>
</dbReference>
<evidence type="ECO:0000313" key="15">
    <source>
        <dbReference type="Proteomes" id="UP000218765"/>
    </source>
</evidence>
<dbReference type="InterPro" id="IPR014314">
    <property type="entry name" value="Succ_DH_cytb556"/>
</dbReference>
<dbReference type="GO" id="GO:0046872">
    <property type="term" value="F:metal ion binding"/>
    <property type="evidence" value="ECO:0007669"/>
    <property type="project" value="UniProtKB-KW"/>
</dbReference>
<dbReference type="GO" id="GO:0006099">
    <property type="term" value="P:tricarboxylic acid cycle"/>
    <property type="evidence" value="ECO:0007669"/>
    <property type="project" value="InterPro"/>
</dbReference>
<dbReference type="Gene3D" id="1.20.1300.10">
    <property type="entry name" value="Fumarate reductase/succinate dehydrogenase, transmembrane subunit"/>
    <property type="match status" value="1"/>
</dbReference>
<keyword evidence="9 12" id="KW-0408">Iron</keyword>
<dbReference type="Pfam" id="PF01127">
    <property type="entry name" value="Sdh_cyt"/>
    <property type="match status" value="1"/>
</dbReference>
<evidence type="ECO:0000256" key="5">
    <source>
        <dbReference type="ARBA" id="ARBA00022617"/>
    </source>
</evidence>
<sequence length="125" mass="13650">MPHDARPRFLNLLLIRQPIGAVTSILHRLTGVLLFLLLPLAAWLLELSLRDPAGYARAAGWLEGPAGQAALLVLAWIVFHHLFAGIRFLLLDLDLGMERTSARRMAWVATLAAPLAALLFVGGLL</sequence>
<keyword evidence="6 13" id="KW-0812">Transmembrane</keyword>
<dbReference type="GO" id="GO:0016020">
    <property type="term" value="C:membrane"/>
    <property type="evidence" value="ECO:0007669"/>
    <property type="project" value="UniProtKB-SubCell"/>
</dbReference>
<evidence type="ECO:0000256" key="7">
    <source>
        <dbReference type="ARBA" id="ARBA00022723"/>
    </source>
</evidence>
<comment type="function">
    <text evidence="1">Membrane-anchoring subunit of succinate dehydrogenase (SDH).</text>
</comment>
<feature type="transmembrane region" description="Helical" evidence="13">
    <location>
        <begin position="65"/>
        <end position="84"/>
    </location>
</feature>
<keyword evidence="5 12" id="KW-0349">Heme</keyword>
<dbReference type="OrthoDB" id="9799441at2"/>
<dbReference type="InterPro" id="IPR000701">
    <property type="entry name" value="SuccDH_FuR_B_TM-su"/>
</dbReference>
<gene>
    <name evidence="14" type="ORF">FOKN1_2140</name>
</gene>
<keyword evidence="15" id="KW-1185">Reference proteome</keyword>